<dbReference type="PANTHER" id="PTHR30432:SF1">
    <property type="entry name" value="DNA-BINDING TRANSCRIPTIONAL DUAL REGULATOR MODE"/>
    <property type="match status" value="1"/>
</dbReference>
<evidence type="ECO:0000259" key="1">
    <source>
        <dbReference type="Pfam" id="PF00126"/>
    </source>
</evidence>
<keyword evidence="3" id="KW-1185">Reference proteome</keyword>
<reference evidence="2 3" key="1">
    <citation type="journal article" date="2018" name="Sci. Adv.">
        <title>Multi-heme cytochromes provide a pathway for survival in energy-limited environments.</title>
        <authorList>
            <person name="Deng X."/>
            <person name="Dohmae N."/>
            <person name="Nealson K.H."/>
            <person name="Hashimoto K."/>
            <person name="Okamoto A."/>
        </authorList>
    </citation>
    <scope>NUCLEOTIDE SEQUENCE [LARGE SCALE GENOMIC DNA]</scope>
    <source>
        <strain evidence="2 3">IS5</strain>
    </source>
</reference>
<sequence length="117" mass="13253">MDQLAPRMRVKIWLEEDENMIFGPGCAMLLREIERCGSLAGAVKGLKMSYRAAWGHIKKVEDNLGVNLVEKQGGNKSGYSLSEQGQTLLEAYEAWYTAVEETSLKLAQQYFPWPVKR</sequence>
<dbReference type="PANTHER" id="PTHR30432">
    <property type="entry name" value="TRANSCRIPTIONAL REGULATOR MODE"/>
    <property type="match status" value="1"/>
</dbReference>
<dbReference type="OrthoDB" id="9800709at2"/>
<dbReference type="RefSeq" id="WP_126377885.1">
    <property type="nucleotide sequence ID" value="NZ_AP017378.1"/>
</dbReference>
<dbReference type="InterPro" id="IPR051815">
    <property type="entry name" value="Molybdate_resp_trans_reg"/>
</dbReference>
<dbReference type="InterPro" id="IPR036390">
    <property type="entry name" value="WH_DNA-bd_sf"/>
</dbReference>
<dbReference type="EMBL" id="AP017378">
    <property type="protein sequence ID" value="BBD08082.1"/>
    <property type="molecule type" value="Genomic_DNA"/>
</dbReference>
<dbReference type="SUPFAM" id="SSF46785">
    <property type="entry name" value="Winged helix' DNA-binding domain"/>
    <property type="match status" value="1"/>
</dbReference>
<dbReference type="Proteomes" id="UP000269883">
    <property type="component" value="Chromosome"/>
</dbReference>
<dbReference type="KEGG" id="dfl:DFE_1356"/>
<dbReference type="AlphaFoldDB" id="A0A2Z6AXU0"/>
<evidence type="ECO:0000313" key="2">
    <source>
        <dbReference type="EMBL" id="BBD08082.1"/>
    </source>
</evidence>
<dbReference type="InterPro" id="IPR000847">
    <property type="entry name" value="LysR_HTH_N"/>
</dbReference>
<dbReference type="Gene3D" id="1.10.10.10">
    <property type="entry name" value="Winged helix-like DNA-binding domain superfamily/Winged helix DNA-binding domain"/>
    <property type="match status" value="1"/>
</dbReference>
<evidence type="ECO:0000313" key="3">
    <source>
        <dbReference type="Proteomes" id="UP000269883"/>
    </source>
</evidence>
<dbReference type="GO" id="GO:0003700">
    <property type="term" value="F:DNA-binding transcription factor activity"/>
    <property type="evidence" value="ECO:0007669"/>
    <property type="project" value="InterPro"/>
</dbReference>
<accession>A0A2Z6AXU0</accession>
<proteinExistence type="predicted"/>
<dbReference type="InterPro" id="IPR036388">
    <property type="entry name" value="WH-like_DNA-bd_sf"/>
</dbReference>
<protein>
    <submittedName>
        <fullName evidence="2">Putative transcriptional regulator, ModE family</fullName>
    </submittedName>
</protein>
<organism evidence="2 3">
    <name type="scientific">Desulfovibrio ferrophilus</name>
    <dbReference type="NCBI Taxonomy" id="241368"/>
    <lineage>
        <taxon>Bacteria</taxon>
        <taxon>Pseudomonadati</taxon>
        <taxon>Thermodesulfobacteriota</taxon>
        <taxon>Desulfovibrionia</taxon>
        <taxon>Desulfovibrionales</taxon>
        <taxon>Desulfovibrionaceae</taxon>
        <taxon>Desulfovibrio</taxon>
    </lineage>
</organism>
<name>A0A2Z6AXU0_9BACT</name>
<dbReference type="Pfam" id="PF00126">
    <property type="entry name" value="HTH_1"/>
    <property type="match status" value="1"/>
</dbReference>
<gene>
    <name evidence="2" type="ORF">DFE_1356</name>
</gene>
<feature type="domain" description="HTH lysR-type" evidence="1">
    <location>
        <begin position="30"/>
        <end position="86"/>
    </location>
</feature>